<keyword evidence="1" id="KW-0472">Membrane</keyword>
<proteinExistence type="predicted"/>
<reference evidence="2" key="1">
    <citation type="journal article" date="2014" name="Int. J. Syst. Evol. Microbiol.">
        <title>Complete genome sequence of Corynebacterium casei LMG S-19264T (=DSM 44701T), isolated from a smear-ripened cheese.</title>
        <authorList>
            <consortium name="US DOE Joint Genome Institute (JGI-PGF)"/>
            <person name="Walter F."/>
            <person name="Albersmeier A."/>
            <person name="Kalinowski J."/>
            <person name="Ruckert C."/>
        </authorList>
    </citation>
    <scope>NUCLEOTIDE SEQUENCE</scope>
    <source>
        <strain evidence="2">CGMCC 1.15448</strain>
    </source>
</reference>
<keyword evidence="1" id="KW-0812">Transmembrane</keyword>
<keyword evidence="3" id="KW-1185">Reference proteome</keyword>
<evidence type="ECO:0000313" key="3">
    <source>
        <dbReference type="Proteomes" id="UP000607559"/>
    </source>
</evidence>
<accession>A0A8J2UCN2</accession>
<organism evidence="2 3">
    <name type="scientific">Puia dinghuensis</name>
    <dbReference type="NCBI Taxonomy" id="1792502"/>
    <lineage>
        <taxon>Bacteria</taxon>
        <taxon>Pseudomonadati</taxon>
        <taxon>Bacteroidota</taxon>
        <taxon>Chitinophagia</taxon>
        <taxon>Chitinophagales</taxon>
        <taxon>Chitinophagaceae</taxon>
        <taxon>Puia</taxon>
    </lineage>
</organism>
<evidence type="ECO:0000256" key="1">
    <source>
        <dbReference type="SAM" id="Phobius"/>
    </source>
</evidence>
<feature type="transmembrane region" description="Helical" evidence="1">
    <location>
        <begin position="6"/>
        <end position="26"/>
    </location>
</feature>
<dbReference type="RefSeq" id="WP_188930995.1">
    <property type="nucleotide sequence ID" value="NZ_BMJC01000002.1"/>
</dbReference>
<dbReference type="Proteomes" id="UP000607559">
    <property type="component" value="Unassembled WGS sequence"/>
</dbReference>
<gene>
    <name evidence="2" type="ORF">GCM10011511_19360</name>
</gene>
<sequence length="99" mass="10541">MVITLYIYALFYAILSPLLLAIAFSYGCKKDVHAPAPAAPVPLHAFTVRLVDTTTTGATITWTSAGDSTGKGVQYTIILDSSIGIKKFMAGLKAYVEAK</sequence>
<keyword evidence="1" id="KW-1133">Transmembrane helix</keyword>
<dbReference type="AlphaFoldDB" id="A0A8J2UCN2"/>
<evidence type="ECO:0000313" key="2">
    <source>
        <dbReference type="EMBL" id="GGA96190.1"/>
    </source>
</evidence>
<name>A0A8J2UCN2_9BACT</name>
<reference evidence="2" key="2">
    <citation type="submission" date="2020-09" db="EMBL/GenBank/DDBJ databases">
        <authorList>
            <person name="Sun Q."/>
            <person name="Zhou Y."/>
        </authorList>
    </citation>
    <scope>NUCLEOTIDE SEQUENCE</scope>
    <source>
        <strain evidence="2">CGMCC 1.15448</strain>
    </source>
</reference>
<dbReference type="EMBL" id="BMJC01000002">
    <property type="protein sequence ID" value="GGA96190.1"/>
    <property type="molecule type" value="Genomic_DNA"/>
</dbReference>
<comment type="caution">
    <text evidence="2">The sequence shown here is derived from an EMBL/GenBank/DDBJ whole genome shotgun (WGS) entry which is preliminary data.</text>
</comment>
<protein>
    <submittedName>
        <fullName evidence="2">Uncharacterized protein</fullName>
    </submittedName>
</protein>